<sequence length="323" mass="37577">FVQFAPVCQLKVKLSLLQQLTKHIYLVEQVNSLRTISNVDLRIRSTEQLARKFSFVQRRFRFVEARTLFDASQKVKIDFQLYKPTQSLLSGLKQLKPAIKQLRRRENIEFLLLKVLQTPKSDFSELKAVQALFQQFQNLQQLKDRTLMGQKVTDLLKEVNKGTCSTQATAELSQRFKLLQKLKTQTQIRDDVDNGVYTEKINIQKFTQPTKTKLAHLNHACLQVVARWLTQFGDFTHQAQAQQSLASKLTEIQKLMKQTKINQLVEDILRKNINFDQFLLKNEIKQKFNSITAKFKKENAENLLQKLIQSNQILISSVKLGNE</sequence>
<feature type="non-terminal residue" evidence="1">
    <location>
        <position position="1"/>
    </location>
</feature>
<protein>
    <submittedName>
        <fullName evidence="1">Uncharacterized protein</fullName>
    </submittedName>
</protein>
<gene>
    <name evidence="1" type="ORF">TPC1_31704</name>
</gene>
<dbReference type="AlphaFoldDB" id="A0A146JZH9"/>
<proteinExistence type="predicted"/>
<feature type="non-terminal residue" evidence="1">
    <location>
        <position position="323"/>
    </location>
</feature>
<accession>A0A146JZH9</accession>
<name>A0A146JZH9_9EUKA</name>
<organism evidence="1">
    <name type="scientific">Trepomonas sp. PC1</name>
    <dbReference type="NCBI Taxonomy" id="1076344"/>
    <lineage>
        <taxon>Eukaryota</taxon>
        <taxon>Metamonada</taxon>
        <taxon>Diplomonadida</taxon>
        <taxon>Hexamitidae</taxon>
        <taxon>Hexamitinae</taxon>
        <taxon>Trepomonas</taxon>
    </lineage>
</organism>
<dbReference type="EMBL" id="GDID01007805">
    <property type="protein sequence ID" value="JAP88801.1"/>
    <property type="molecule type" value="Transcribed_RNA"/>
</dbReference>
<reference evidence="1" key="1">
    <citation type="submission" date="2015-07" db="EMBL/GenBank/DDBJ databases">
        <title>Adaptation to a free-living lifestyle via gene acquisitions in the diplomonad Trepomonas sp. PC1.</title>
        <authorList>
            <person name="Xu F."/>
            <person name="Jerlstrom-Hultqvist J."/>
            <person name="Kolisko M."/>
            <person name="Simpson A.G.B."/>
            <person name="Roger A.J."/>
            <person name="Svard S.G."/>
            <person name="Andersson J.O."/>
        </authorList>
    </citation>
    <scope>NUCLEOTIDE SEQUENCE</scope>
    <source>
        <strain evidence="1">PC1</strain>
    </source>
</reference>
<evidence type="ECO:0000313" key="1">
    <source>
        <dbReference type="EMBL" id="JAP88801.1"/>
    </source>
</evidence>